<reference evidence="1 2" key="1">
    <citation type="submission" date="2019-01" db="EMBL/GenBank/DDBJ databases">
        <title>Coherence of Microcystis species and biogeography revealed through population genomics.</title>
        <authorList>
            <person name="Perez-Carrascal O.M."/>
            <person name="Terrat Y."/>
            <person name="Giani A."/>
            <person name="Fortin N."/>
            <person name="Tromas N."/>
            <person name="Shapiro B.J."/>
        </authorList>
    </citation>
    <scope>NUCLEOTIDE SEQUENCE [LARGE SCALE GENOMIC DNA]</scope>
    <source>
        <strain evidence="1">Ma_QC_C_20070703_M131</strain>
    </source>
</reference>
<dbReference type="AlphaFoldDB" id="A0A551XY05"/>
<proteinExistence type="predicted"/>
<dbReference type="Proteomes" id="UP000316443">
    <property type="component" value="Unassembled WGS sequence"/>
</dbReference>
<accession>A0A551XY05</accession>
<comment type="caution">
    <text evidence="1">The sequence shown here is derived from an EMBL/GenBank/DDBJ whole genome shotgun (WGS) entry which is preliminary data.</text>
</comment>
<sequence>MAHFKTLPDDVLTQLQRKVGFSLSRITESLGAVSPALHESVDVWNLPANAVVEPTNDLTRLARPSGQWHLQVKSDNTPIAYARSSSLGSEPTDWSVDGIFQSELAEKFDQGISWIDENIPEENIIVRLLVIPAYQTHALWLIDESNINNQKILVIDAPLEYGFNLPPRIDKTQEIEQFLNQLRSVKHAEGLTE</sequence>
<name>A0A551XY05_MICAE</name>
<dbReference type="EMBL" id="SFCA01000146">
    <property type="protein sequence ID" value="TRT53599.1"/>
    <property type="molecule type" value="Genomic_DNA"/>
</dbReference>
<gene>
    <name evidence="1" type="ORF">EWV85_14240</name>
</gene>
<organism evidence="1 2">
    <name type="scientific">Microcystis aeruginosa Ma_QC_C_20070703_M131</name>
    <dbReference type="NCBI Taxonomy" id="2486263"/>
    <lineage>
        <taxon>Bacteria</taxon>
        <taxon>Bacillati</taxon>
        <taxon>Cyanobacteriota</taxon>
        <taxon>Cyanophyceae</taxon>
        <taxon>Oscillatoriophycideae</taxon>
        <taxon>Chroococcales</taxon>
        <taxon>Microcystaceae</taxon>
        <taxon>Microcystis</taxon>
    </lineage>
</organism>
<evidence type="ECO:0000313" key="1">
    <source>
        <dbReference type="EMBL" id="TRT53599.1"/>
    </source>
</evidence>
<protein>
    <submittedName>
        <fullName evidence="1">Uncharacterized protein</fullName>
    </submittedName>
</protein>
<evidence type="ECO:0000313" key="2">
    <source>
        <dbReference type="Proteomes" id="UP000316443"/>
    </source>
</evidence>